<organism evidence="2 3">
    <name type="scientific">Microbulbifer celer</name>
    <dbReference type="NCBI Taxonomy" id="435905"/>
    <lineage>
        <taxon>Bacteria</taxon>
        <taxon>Pseudomonadati</taxon>
        <taxon>Pseudomonadota</taxon>
        <taxon>Gammaproteobacteria</taxon>
        <taxon>Cellvibrionales</taxon>
        <taxon>Microbulbiferaceae</taxon>
        <taxon>Microbulbifer</taxon>
    </lineage>
</organism>
<keyword evidence="1" id="KW-0812">Transmembrane</keyword>
<sequence length="61" mass="6755">MNFTHPVATVESLQRCVESQLLGRAAVCAIMWCAIALHALTVSALVIRTLKTRYVARKLKT</sequence>
<proteinExistence type="predicted"/>
<keyword evidence="1" id="KW-1133">Transmembrane helix</keyword>
<dbReference type="Proteomes" id="UP001597264">
    <property type="component" value="Unassembled WGS sequence"/>
</dbReference>
<feature type="transmembrane region" description="Helical" evidence="1">
    <location>
        <begin position="29"/>
        <end position="50"/>
    </location>
</feature>
<keyword evidence="3" id="KW-1185">Reference proteome</keyword>
<dbReference type="RefSeq" id="WP_230434845.1">
    <property type="nucleotide sequence ID" value="NZ_CP087715.1"/>
</dbReference>
<gene>
    <name evidence="2" type="ORF">ACFQ2X_16600</name>
</gene>
<dbReference type="EMBL" id="JBHTLR010000029">
    <property type="protein sequence ID" value="MFD1218223.1"/>
    <property type="molecule type" value="Genomic_DNA"/>
</dbReference>
<evidence type="ECO:0000256" key="1">
    <source>
        <dbReference type="SAM" id="Phobius"/>
    </source>
</evidence>
<keyword evidence="1" id="KW-0472">Membrane</keyword>
<evidence type="ECO:0000313" key="3">
    <source>
        <dbReference type="Proteomes" id="UP001597264"/>
    </source>
</evidence>
<protein>
    <submittedName>
        <fullName evidence="2">Uncharacterized protein</fullName>
    </submittedName>
</protein>
<comment type="caution">
    <text evidence="2">The sequence shown here is derived from an EMBL/GenBank/DDBJ whole genome shotgun (WGS) entry which is preliminary data.</text>
</comment>
<reference evidence="3" key="1">
    <citation type="journal article" date="2019" name="Int. J. Syst. Evol. Microbiol.">
        <title>The Global Catalogue of Microorganisms (GCM) 10K type strain sequencing project: providing services to taxonomists for standard genome sequencing and annotation.</title>
        <authorList>
            <consortium name="The Broad Institute Genomics Platform"/>
            <consortium name="The Broad Institute Genome Sequencing Center for Infectious Disease"/>
            <person name="Wu L."/>
            <person name="Ma J."/>
        </authorList>
    </citation>
    <scope>NUCLEOTIDE SEQUENCE [LARGE SCALE GENOMIC DNA]</scope>
    <source>
        <strain evidence="3">CCUG 54356</strain>
    </source>
</reference>
<accession>A0ABW3UBC5</accession>
<name>A0ABW3UBC5_9GAMM</name>
<evidence type="ECO:0000313" key="2">
    <source>
        <dbReference type="EMBL" id="MFD1218223.1"/>
    </source>
</evidence>